<keyword evidence="1" id="KW-1133">Transmembrane helix</keyword>
<dbReference type="Proteomes" id="UP000323257">
    <property type="component" value="Unassembled WGS sequence"/>
</dbReference>
<gene>
    <name evidence="3" type="ORF">BCM02_102258</name>
</gene>
<protein>
    <submittedName>
        <fullName evidence="3">Sporulation integral membrane protein YlbJ</fullName>
    </submittedName>
</protein>
<feature type="domain" description="Nucleoside transporter/FeoB GTPase Gate" evidence="2">
    <location>
        <begin position="71"/>
        <end position="142"/>
    </location>
</feature>
<feature type="transmembrane region" description="Helical" evidence="1">
    <location>
        <begin position="246"/>
        <end position="268"/>
    </location>
</feature>
<dbReference type="AlphaFoldDB" id="A0A5S5CEB9"/>
<feature type="transmembrane region" description="Helical" evidence="1">
    <location>
        <begin position="35"/>
        <end position="54"/>
    </location>
</feature>
<evidence type="ECO:0000313" key="3">
    <source>
        <dbReference type="EMBL" id="TYP77697.1"/>
    </source>
</evidence>
<organism evidence="3 4">
    <name type="scientific">Paenibacillus methanolicus</name>
    <dbReference type="NCBI Taxonomy" id="582686"/>
    <lineage>
        <taxon>Bacteria</taxon>
        <taxon>Bacillati</taxon>
        <taxon>Bacillota</taxon>
        <taxon>Bacilli</taxon>
        <taxon>Bacillales</taxon>
        <taxon>Paenibacillaceae</taxon>
        <taxon>Paenibacillus</taxon>
    </lineage>
</organism>
<feature type="transmembrane region" description="Helical" evidence="1">
    <location>
        <begin position="301"/>
        <end position="323"/>
    </location>
</feature>
<feature type="transmembrane region" description="Helical" evidence="1">
    <location>
        <begin position="335"/>
        <end position="352"/>
    </location>
</feature>
<dbReference type="Pfam" id="PF07670">
    <property type="entry name" value="Gate"/>
    <property type="match status" value="1"/>
</dbReference>
<feature type="transmembrane region" description="Helical" evidence="1">
    <location>
        <begin position="66"/>
        <end position="88"/>
    </location>
</feature>
<feature type="transmembrane region" description="Helical" evidence="1">
    <location>
        <begin position="148"/>
        <end position="168"/>
    </location>
</feature>
<sequence length="419" mass="44096">MTRQAYTLVLFTVLRAVSPEQNHYIYREMEHMVRTLILSGLSLLVVVAIIASPGGAFQASLQGLSVWWNIVFPGLLPFLTLLELMLAFGAVHGIGQLLHPLMRRAFKLPGEAGVAVAIGWSGGYPAGAEAAGALRKRNAVSRSEGQRLLALAHMPNPLFVLLVVGAGFLHRPGLGAAILISIWTAGLFVGLAHGLFVPERNESDREEAEIGVLRRAARAMKEARRLDGRTFGKALGDAVTASVAKLMAVGGFMILGSVAVQLATPLFMGMLPPALLPAVIESHIGAYATSTAPYSGMTWNAAAVAAALSFGGITALLQAGGALGTVDLSIWRLALNRLIQAVLAFGITLIIADPASRLLAPLLTSAQPVLQQGDRLPSAIGYRISQLPALWGYAPIMVAAFAAAIGLLALLSYGLPRKN</sequence>
<evidence type="ECO:0000313" key="4">
    <source>
        <dbReference type="Proteomes" id="UP000323257"/>
    </source>
</evidence>
<evidence type="ECO:0000259" key="2">
    <source>
        <dbReference type="Pfam" id="PF07670"/>
    </source>
</evidence>
<proteinExistence type="predicted"/>
<evidence type="ECO:0000256" key="1">
    <source>
        <dbReference type="SAM" id="Phobius"/>
    </source>
</evidence>
<dbReference type="InterPro" id="IPR011642">
    <property type="entry name" value="Gate_dom"/>
</dbReference>
<keyword evidence="1" id="KW-0472">Membrane</keyword>
<dbReference type="EMBL" id="VNHS01000002">
    <property type="protein sequence ID" value="TYP77697.1"/>
    <property type="molecule type" value="Genomic_DNA"/>
</dbReference>
<feature type="transmembrane region" description="Helical" evidence="1">
    <location>
        <begin position="390"/>
        <end position="415"/>
    </location>
</feature>
<feature type="transmembrane region" description="Helical" evidence="1">
    <location>
        <begin position="174"/>
        <end position="196"/>
    </location>
</feature>
<keyword evidence="4" id="KW-1185">Reference proteome</keyword>
<comment type="caution">
    <text evidence="3">The sequence shown here is derived from an EMBL/GenBank/DDBJ whole genome shotgun (WGS) entry which is preliminary data.</text>
</comment>
<reference evidence="3 4" key="1">
    <citation type="submission" date="2019-07" db="EMBL/GenBank/DDBJ databases">
        <title>Genomic Encyclopedia of Type Strains, Phase III (KMG-III): the genomes of soil and plant-associated and newly described type strains.</title>
        <authorList>
            <person name="Whitman W."/>
        </authorList>
    </citation>
    <scope>NUCLEOTIDE SEQUENCE [LARGE SCALE GENOMIC DNA]</scope>
    <source>
        <strain evidence="3 4">BL24</strain>
    </source>
</reference>
<accession>A0A5S5CEB9</accession>
<name>A0A5S5CEB9_9BACL</name>
<keyword evidence="1" id="KW-0812">Transmembrane</keyword>